<evidence type="ECO:0000256" key="7">
    <source>
        <dbReference type="ARBA" id="ARBA00023150"/>
    </source>
</evidence>
<keyword evidence="4" id="KW-0547">Nucleotide-binding</keyword>
<keyword evidence="2" id="KW-0808">Transferase</keyword>
<dbReference type="EMBL" id="AYEU01000001">
    <property type="protein sequence ID" value="ESK52938.1"/>
    <property type="molecule type" value="Genomic_DNA"/>
</dbReference>
<dbReference type="RefSeq" id="WP_004898808.1">
    <property type="nucleotide sequence ID" value="NZ_BBTI01000003.1"/>
</dbReference>
<evidence type="ECO:0000256" key="5">
    <source>
        <dbReference type="ARBA" id="ARBA00022842"/>
    </source>
</evidence>
<evidence type="ECO:0000256" key="1">
    <source>
        <dbReference type="ARBA" id="ARBA00022490"/>
    </source>
</evidence>
<dbReference type="GO" id="GO:0016779">
    <property type="term" value="F:nucleotidyltransferase activity"/>
    <property type="evidence" value="ECO:0007669"/>
    <property type="project" value="TreeGrafter"/>
</dbReference>
<keyword evidence="6" id="KW-0342">GTP-binding</keyword>
<sequence length="204" mass="23487">MTDAHDPVTDLVILAGGQARRMQGLNKLLQCFDKQIQLLKISQHFRGKVQQQWINSNRDHRIYQHMVPNIRSFQDDESGFLGPLMGLKSAWRHVQADYVLCVPCDVTYLPKSVLRKLHQTLVQHPEADVAYVEINGAALYPFCLLKRSSLPILSAQIQRGELSLKKCFKLMHAQAVKFRKHALIFHSINSFDELQQYKQLNVLL</sequence>
<reference evidence="9 10" key="1">
    <citation type="submission" date="2013-10" db="EMBL/GenBank/DDBJ databases">
        <title>The Genome Sequence of Acinetobacter brisouii CIP 110357.</title>
        <authorList>
            <consortium name="The Broad Institute Genomics Platform"/>
            <consortium name="The Broad Institute Genome Sequencing Center for Infectious Disease"/>
            <person name="Cerqueira G."/>
            <person name="Feldgarden M."/>
            <person name="Courvalin P."/>
            <person name="Grillot-Courvalin C."/>
            <person name="Clermont D."/>
            <person name="Rocha E."/>
            <person name="Yoon E.-J."/>
            <person name="Nemec A."/>
            <person name="Young S.K."/>
            <person name="Zeng Q."/>
            <person name="Gargeya S."/>
            <person name="Fitzgerald M."/>
            <person name="Abouelleil A."/>
            <person name="Alvarado L."/>
            <person name="Berlin A.M."/>
            <person name="Chapman S.B."/>
            <person name="Gainer-Dewar J."/>
            <person name="Goldberg J."/>
            <person name="Gnerre S."/>
            <person name="Griggs A."/>
            <person name="Gujja S."/>
            <person name="Hansen M."/>
            <person name="Howarth C."/>
            <person name="Imamovic A."/>
            <person name="Ireland A."/>
            <person name="Larimer J."/>
            <person name="McCowan C."/>
            <person name="Murphy C."/>
            <person name="Pearson M."/>
            <person name="Poon T.W."/>
            <person name="Priest M."/>
            <person name="Roberts A."/>
            <person name="Saif S."/>
            <person name="Shea T."/>
            <person name="Sykes S."/>
            <person name="Wortman J."/>
            <person name="Nusbaum C."/>
            <person name="Birren B."/>
        </authorList>
    </citation>
    <scope>NUCLEOTIDE SEQUENCE [LARGE SCALE GENOMIC DNA]</scope>
    <source>
        <strain evidence="9 10">CIP 110357</strain>
    </source>
</reference>
<dbReference type="SUPFAM" id="SSF53448">
    <property type="entry name" value="Nucleotide-diphospho-sugar transferases"/>
    <property type="match status" value="1"/>
</dbReference>
<keyword evidence="3" id="KW-0479">Metal-binding</keyword>
<dbReference type="InterPro" id="IPR013482">
    <property type="entry name" value="Molybde_CF_guanTrfase"/>
</dbReference>
<evidence type="ECO:0000256" key="2">
    <source>
        <dbReference type="ARBA" id="ARBA00022679"/>
    </source>
</evidence>
<dbReference type="Gene3D" id="3.90.550.10">
    <property type="entry name" value="Spore Coat Polysaccharide Biosynthesis Protein SpsA, Chain A"/>
    <property type="match status" value="1"/>
</dbReference>
<dbReference type="Pfam" id="PF12804">
    <property type="entry name" value="NTP_transf_3"/>
    <property type="match status" value="1"/>
</dbReference>
<evidence type="ECO:0000256" key="6">
    <source>
        <dbReference type="ARBA" id="ARBA00023134"/>
    </source>
</evidence>
<organism evidence="9 10">
    <name type="scientific">Acinetobacter brisouii CIP 110357</name>
    <dbReference type="NCBI Taxonomy" id="1341683"/>
    <lineage>
        <taxon>Bacteria</taxon>
        <taxon>Pseudomonadati</taxon>
        <taxon>Pseudomonadota</taxon>
        <taxon>Gammaproteobacteria</taxon>
        <taxon>Moraxellales</taxon>
        <taxon>Moraxellaceae</taxon>
        <taxon>Acinetobacter</taxon>
    </lineage>
</organism>
<accession>V2UEI4</accession>
<feature type="domain" description="MobA-like NTP transferase" evidence="8">
    <location>
        <begin position="12"/>
        <end position="160"/>
    </location>
</feature>
<dbReference type="AlphaFoldDB" id="V2UEI4"/>
<proteinExistence type="predicted"/>
<dbReference type="OrthoDB" id="9788394at2"/>
<dbReference type="GO" id="GO:0005525">
    <property type="term" value="F:GTP binding"/>
    <property type="evidence" value="ECO:0007669"/>
    <property type="project" value="UniProtKB-KW"/>
</dbReference>
<name>V2UEI4_9GAMM</name>
<dbReference type="Proteomes" id="UP000018418">
    <property type="component" value="Unassembled WGS sequence"/>
</dbReference>
<keyword evidence="7" id="KW-0501">Molybdenum cofactor biosynthesis</keyword>
<dbReference type="PANTHER" id="PTHR19136">
    <property type="entry name" value="MOLYBDENUM COFACTOR GUANYLYLTRANSFERASE"/>
    <property type="match status" value="1"/>
</dbReference>
<dbReference type="HOGENOM" id="CLU_055597_5_1_6"/>
<keyword evidence="5" id="KW-0460">Magnesium</keyword>
<dbReference type="CDD" id="cd02503">
    <property type="entry name" value="MobA"/>
    <property type="match status" value="1"/>
</dbReference>
<dbReference type="InterPro" id="IPR029044">
    <property type="entry name" value="Nucleotide-diphossugar_trans"/>
</dbReference>
<keyword evidence="1" id="KW-0963">Cytoplasm</keyword>
<evidence type="ECO:0000313" key="10">
    <source>
        <dbReference type="Proteomes" id="UP000018418"/>
    </source>
</evidence>
<dbReference type="PANTHER" id="PTHR19136:SF81">
    <property type="entry name" value="MOLYBDENUM COFACTOR GUANYLYLTRANSFERASE"/>
    <property type="match status" value="1"/>
</dbReference>
<evidence type="ECO:0000256" key="3">
    <source>
        <dbReference type="ARBA" id="ARBA00022723"/>
    </source>
</evidence>
<dbReference type="GO" id="GO:1902758">
    <property type="term" value="P:bis(molybdopterin guanine dinucleotide)molybdenum biosynthetic process"/>
    <property type="evidence" value="ECO:0007669"/>
    <property type="project" value="TreeGrafter"/>
</dbReference>
<evidence type="ECO:0000256" key="4">
    <source>
        <dbReference type="ARBA" id="ARBA00022741"/>
    </source>
</evidence>
<dbReference type="InterPro" id="IPR025877">
    <property type="entry name" value="MobA-like_NTP_Trfase"/>
</dbReference>
<gene>
    <name evidence="9" type="ORF">P255_00041</name>
</gene>
<comment type="caution">
    <text evidence="9">The sequence shown here is derived from an EMBL/GenBank/DDBJ whole genome shotgun (WGS) entry which is preliminary data.</text>
</comment>
<evidence type="ECO:0000313" key="9">
    <source>
        <dbReference type="EMBL" id="ESK52938.1"/>
    </source>
</evidence>
<keyword evidence="10" id="KW-1185">Reference proteome</keyword>
<evidence type="ECO:0000259" key="8">
    <source>
        <dbReference type="Pfam" id="PF12804"/>
    </source>
</evidence>
<dbReference type="PATRIC" id="fig|1341683.3.peg.40"/>
<dbReference type="STRING" id="396323.VH98_05995"/>
<dbReference type="GO" id="GO:0046872">
    <property type="term" value="F:metal ion binding"/>
    <property type="evidence" value="ECO:0007669"/>
    <property type="project" value="UniProtKB-KW"/>
</dbReference>
<protein>
    <recommendedName>
        <fullName evidence="8">MobA-like NTP transferase domain-containing protein</fullName>
    </recommendedName>
</protein>